<gene>
    <name evidence="1" type="ORF">AVDCRST_MAG58-2987</name>
</gene>
<proteinExistence type="predicted"/>
<sequence>MGFKALTESDDPLSGPALRKQIEYRRGCDDTLGYGQLRRKIENPQQGADFDFFVNR</sequence>
<organism evidence="1">
    <name type="scientific">uncultured Rubrobacteraceae bacterium</name>
    <dbReference type="NCBI Taxonomy" id="349277"/>
    <lineage>
        <taxon>Bacteria</taxon>
        <taxon>Bacillati</taxon>
        <taxon>Actinomycetota</taxon>
        <taxon>Rubrobacteria</taxon>
        <taxon>Rubrobacterales</taxon>
        <taxon>Rubrobacteraceae</taxon>
        <taxon>environmental samples</taxon>
    </lineage>
</organism>
<dbReference type="AlphaFoldDB" id="A0A6J4RBV7"/>
<dbReference type="EMBL" id="CADCVF010000061">
    <property type="protein sequence ID" value="CAA9463289.1"/>
    <property type="molecule type" value="Genomic_DNA"/>
</dbReference>
<evidence type="ECO:0000313" key="1">
    <source>
        <dbReference type="EMBL" id="CAA9463289.1"/>
    </source>
</evidence>
<protein>
    <submittedName>
        <fullName evidence="1">Uncharacterized protein</fullName>
    </submittedName>
</protein>
<name>A0A6J4RBV7_9ACTN</name>
<reference evidence="1" key="1">
    <citation type="submission" date="2020-02" db="EMBL/GenBank/DDBJ databases">
        <authorList>
            <person name="Meier V. D."/>
        </authorList>
    </citation>
    <scope>NUCLEOTIDE SEQUENCE</scope>
    <source>
        <strain evidence="1">AVDCRST_MAG58</strain>
    </source>
</reference>
<accession>A0A6J4RBV7</accession>